<evidence type="ECO:0000256" key="2">
    <source>
        <dbReference type="SAM" id="SignalP"/>
    </source>
</evidence>
<keyword evidence="4" id="KW-1185">Reference proteome</keyword>
<evidence type="ECO:0000256" key="1">
    <source>
        <dbReference type="SAM" id="MobiDB-lite"/>
    </source>
</evidence>
<dbReference type="Proteomes" id="UP000575898">
    <property type="component" value="Unassembled WGS sequence"/>
</dbReference>
<evidence type="ECO:0000313" key="4">
    <source>
        <dbReference type="Proteomes" id="UP000575898"/>
    </source>
</evidence>
<evidence type="ECO:0008006" key="5">
    <source>
        <dbReference type="Google" id="ProtNLM"/>
    </source>
</evidence>
<feature type="region of interest" description="Disordered" evidence="1">
    <location>
        <begin position="69"/>
        <end position="90"/>
    </location>
</feature>
<feature type="chain" id="PRO_5032623633" description="DUF4124 domain-containing protein" evidence="2">
    <location>
        <begin position="21"/>
        <end position="155"/>
    </location>
</feature>
<dbReference type="AlphaFoldDB" id="A0A840MMU4"/>
<reference evidence="3 4" key="1">
    <citation type="submission" date="2020-08" db="EMBL/GenBank/DDBJ databases">
        <title>Genomic Encyclopedia of Type Strains, Phase IV (KMG-IV): sequencing the most valuable type-strain genomes for metagenomic binning, comparative biology and taxonomic classification.</title>
        <authorList>
            <person name="Goeker M."/>
        </authorList>
    </citation>
    <scope>NUCLEOTIDE SEQUENCE [LARGE SCALE GENOMIC DNA]</scope>
    <source>
        <strain evidence="3 4">DSM 27165</strain>
    </source>
</reference>
<gene>
    <name evidence="3" type="ORF">HNQ59_002078</name>
</gene>
<evidence type="ECO:0000313" key="3">
    <source>
        <dbReference type="EMBL" id="MBB5018785.1"/>
    </source>
</evidence>
<dbReference type="EMBL" id="JACHHY010000011">
    <property type="protein sequence ID" value="MBB5018785.1"/>
    <property type="molecule type" value="Genomic_DNA"/>
</dbReference>
<accession>A0A840MMU4</accession>
<protein>
    <recommendedName>
        <fullName evidence="5">DUF4124 domain-containing protein</fullName>
    </recommendedName>
</protein>
<sequence>MKKCVWLMLGWIGVTSASQASEIFKCIHPQSGRVTYANSPCPKGESQTKPELIENQIKFTFVEPKSKVEKLPSAEPLPTGNTLQRADAGKIDQEQCDQALREYRSYVQNKPELSNFDLAMSANGVAVRMKCGEAALPVPKPDAKVKVESLPGTGS</sequence>
<organism evidence="3 4">
    <name type="scientific">Chitinivorax tropicus</name>
    <dbReference type="NCBI Taxonomy" id="714531"/>
    <lineage>
        <taxon>Bacteria</taxon>
        <taxon>Pseudomonadati</taxon>
        <taxon>Pseudomonadota</taxon>
        <taxon>Betaproteobacteria</taxon>
        <taxon>Chitinivorax</taxon>
    </lineage>
</organism>
<dbReference type="RefSeq" id="WP_184038619.1">
    <property type="nucleotide sequence ID" value="NZ_JACHHY010000011.1"/>
</dbReference>
<name>A0A840MMU4_9PROT</name>
<proteinExistence type="predicted"/>
<comment type="caution">
    <text evidence="3">The sequence shown here is derived from an EMBL/GenBank/DDBJ whole genome shotgun (WGS) entry which is preliminary data.</text>
</comment>
<feature type="signal peptide" evidence="2">
    <location>
        <begin position="1"/>
        <end position="20"/>
    </location>
</feature>
<keyword evidence="2" id="KW-0732">Signal</keyword>